<dbReference type="OrthoDB" id="3056235at2759"/>
<evidence type="ECO:0000256" key="5">
    <source>
        <dbReference type="ARBA" id="ARBA00023242"/>
    </source>
</evidence>
<evidence type="ECO:0000256" key="3">
    <source>
        <dbReference type="ARBA" id="ARBA00023015"/>
    </source>
</evidence>
<feature type="compositionally biased region" description="Basic residues" evidence="6">
    <location>
        <begin position="25"/>
        <end position="39"/>
    </location>
</feature>
<feature type="region of interest" description="Disordered" evidence="6">
    <location>
        <begin position="1"/>
        <end position="208"/>
    </location>
</feature>
<dbReference type="PANTHER" id="PTHR33572">
    <property type="entry name" value="SPORE DEVELOPMENT REGULATOR VOSA"/>
    <property type="match status" value="1"/>
</dbReference>
<evidence type="ECO:0000256" key="1">
    <source>
        <dbReference type="ARBA" id="ARBA00004123"/>
    </source>
</evidence>
<dbReference type="STRING" id="268505.A0A2A9PJL2"/>
<feature type="compositionally biased region" description="Basic and acidic residues" evidence="6">
    <location>
        <begin position="399"/>
        <end position="414"/>
    </location>
</feature>
<evidence type="ECO:0000256" key="2">
    <source>
        <dbReference type="ARBA" id="ARBA00022969"/>
    </source>
</evidence>
<dbReference type="AlphaFoldDB" id="A0A2A9PJL2"/>
<dbReference type="PANTHER" id="PTHR33572:SF17">
    <property type="entry name" value="SEXUAL DEVELOPMENT REGULATOR VELC"/>
    <property type="match status" value="1"/>
</dbReference>
<comment type="caution">
    <text evidence="8">The sequence shown here is derived from an EMBL/GenBank/DDBJ whole genome shotgun (WGS) entry which is preliminary data.</text>
</comment>
<dbReference type="Gene3D" id="2.60.40.3960">
    <property type="entry name" value="Velvet domain"/>
    <property type="match status" value="1"/>
</dbReference>
<sequence length="434" mass="47211">MESRPSEDMSVPCDEDTGLSQSHGPRPHHSHNPQRHHPPVAHALAPRDSQRLPPPDSFLVGASSSTPGHRLHLHYPPSPPRAAAAPALLRPPPPMAALSEPQLKTIPPLPSLSPPTLAGLQASSPQRGPDAWKPAPTVAAGPDGSPPPQFARGTSFPPRPQGADSYRDGPRLSGHRSIQPPPLSTPRARQVAAAADGTSAPTMPNLLAPGRTQALGDMRFSLRMRQQPRAARACGFGDRDRRVIDPPPIVQLVIESGSMTEDEVQSYLRCESYVMNCAICDETGTRDASFMPDDYQHQRRLMGSLVGTPFVGRDDKGVEGCFFCFGDLSCRTPGAFRLKFTLIMIDPMRAGIIRHFPILTEALSDVFYVYSAKEFPGMLPSSNLAKRLKEQGCIISIKKGNDRSRGSRQPRDDASDNEDADVGQSPRRRRLARD</sequence>
<keyword evidence="5" id="KW-0539">Nucleus</keyword>
<dbReference type="GO" id="GO:0030435">
    <property type="term" value="P:sporulation resulting in formation of a cellular spore"/>
    <property type="evidence" value="ECO:0007669"/>
    <property type="project" value="UniProtKB-KW"/>
</dbReference>
<keyword evidence="3" id="KW-0805">Transcription regulation</keyword>
<comment type="subcellular location">
    <subcellularLocation>
        <location evidence="1">Nucleus</location>
    </subcellularLocation>
</comment>
<evidence type="ECO:0000256" key="6">
    <source>
        <dbReference type="SAM" id="MobiDB-lite"/>
    </source>
</evidence>
<reference evidence="8 9" key="1">
    <citation type="journal article" date="2015" name="BMC Genomics">
        <title>Gene expression during zombie ant biting behavior reflects the complexity underlying fungal parasitic behavioral manipulation.</title>
        <authorList>
            <person name="de Bekker C."/>
            <person name="Ohm R.A."/>
            <person name="Loreto R.G."/>
            <person name="Sebastian A."/>
            <person name="Albert I."/>
            <person name="Merrow M."/>
            <person name="Brachmann A."/>
            <person name="Hughes D.P."/>
        </authorList>
    </citation>
    <scope>NUCLEOTIDE SEQUENCE [LARGE SCALE GENOMIC DNA]</scope>
    <source>
        <strain evidence="8 9">SC16a</strain>
    </source>
</reference>
<dbReference type="EMBL" id="LAZP02000059">
    <property type="protein sequence ID" value="PFH61685.1"/>
    <property type="molecule type" value="Genomic_DNA"/>
</dbReference>
<feature type="domain" description="Velvet" evidence="7">
    <location>
        <begin position="215"/>
        <end position="398"/>
    </location>
</feature>
<dbReference type="GO" id="GO:0005634">
    <property type="term" value="C:nucleus"/>
    <property type="evidence" value="ECO:0007669"/>
    <property type="project" value="UniProtKB-SubCell"/>
</dbReference>
<keyword evidence="9" id="KW-1185">Reference proteome</keyword>
<evidence type="ECO:0000313" key="8">
    <source>
        <dbReference type="EMBL" id="PFH61685.1"/>
    </source>
</evidence>
<reference evidence="8 9" key="2">
    <citation type="journal article" date="2017" name="Sci. Rep.">
        <title>Ant-infecting Ophiocordyceps genomes reveal a high diversity of potential behavioral manipulation genes and a possible major role for enterotoxins.</title>
        <authorList>
            <person name="de Bekker C."/>
            <person name="Ohm R.A."/>
            <person name="Evans H.C."/>
            <person name="Brachmann A."/>
            <person name="Hughes D.P."/>
        </authorList>
    </citation>
    <scope>NUCLEOTIDE SEQUENCE [LARGE SCALE GENOMIC DNA]</scope>
    <source>
        <strain evidence="8 9">SC16a</strain>
    </source>
</reference>
<dbReference type="InterPro" id="IPR037525">
    <property type="entry name" value="Velvet_dom"/>
</dbReference>
<organism evidence="8 9">
    <name type="scientific">Ophiocordyceps unilateralis</name>
    <name type="common">Zombie-ant fungus</name>
    <name type="synonym">Torrubia unilateralis</name>
    <dbReference type="NCBI Taxonomy" id="268505"/>
    <lineage>
        <taxon>Eukaryota</taxon>
        <taxon>Fungi</taxon>
        <taxon>Dikarya</taxon>
        <taxon>Ascomycota</taxon>
        <taxon>Pezizomycotina</taxon>
        <taxon>Sordariomycetes</taxon>
        <taxon>Hypocreomycetidae</taxon>
        <taxon>Hypocreales</taxon>
        <taxon>Ophiocordycipitaceae</taxon>
        <taxon>Ophiocordyceps</taxon>
    </lineage>
</organism>
<evidence type="ECO:0000256" key="4">
    <source>
        <dbReference type="ARBA" id="ARBA00023163"/>
    </source>
</evidence>
<evidence type="ECO:0000313" key="9">
    <source>
        <dbReference type="Proteomes" id="UP000037136"/>
    </source>
</evidence>
<keyword evidence="2" id="KW-0749">Sporulation</keyword>
<evidence type="ECO:0000259" key="7">
    <source>
        <dbReference type="PROSITE" id="PS51821"/>
    </source>
</evidence>
<feature type="region of interest" description="Disordered" evidence="6">
    <location>
        <begin position="398"/>
        <end position="434"/>
    </location>
</feature>
<accession>A0A2A9PJL2</accession>
<dbReference type="Proteomes" id="UP000037136">
    <property type="component" value="Unassembled WGS sequence"/>
</dbReference>
<proteinExistence type="predicted"/>
<name>A0A2A9PJL2_OPHUN</name>
<dbReference type="PROSITE" id="PS51821">
    <property type="entry name" value="VELVET"/>
    <property type="match status" value="1"/>
</dbReference>
<keyword evidence="4" id="KW-0804">Transcription</keyword>
<gene>
    <name evidence="8" type="ORF">XA68_16568</name>
</gene>
<protein>
    <recommendedName>
        <fullName evidence="7">Velvet domain-containing protein</fullName>
    </recommendedName>
</protein>
<dbReference type="InterPro" id="IPR038491">
    <property type="entry name" value="Velvet_dom_sf"/>
</dbReference>
<dbReference type="Pfam" id="PF11754">
    <property type="entry name" value="Velvet"/>
    <property type="match status" value="2"/>
</dbReference>
<dbReference type="InterPro" id="IPR021740">
    <property type="entry name" value="Velvet"/>
</dbReference>